<evidence type="ECO:0000256" key="1">
    <source>
        <dbReference type="SAM" id="MobiDB-lite"/>
    </source>
</evidence>
<dbReference type="Proteomes" id="UP001487740">
    <property type="component" value="Unassembled WGS sequence"/>
</dbReference>
<organism evidence="2 3">
    <name type="scientific">Scylla paramamosain</name>
    <name type="common">Mud crab</name>
    <dbReference type="NCBI Taxonomy" id="85552"/>
    <lineage>
        <taxon>Eukaryota</taxon>
        <taxon>Metazoa</taxon>
        <taxon>Ecdysozoa</taxon>
        <taxon>Arthropoda</taxon>
        <taxon>Crustacea</taxon>
        <taxon>Multicrustacea</taxon>
        <taxon>Malacostraca</taxon>
        <taxon>Eumalacostraca</taxon>
        <taxon>Eucarida</taxon>
        <taxon>Decapoda</taxon>
        <taxon>Pleocyemata</taxon>
        <taxon>Brachyura</taxon>
        <taxon>Eubrachyura</taxon>
        <taxon>Portunoidea</taxon>
        <taxon>Portunidae</taxon>
        <taxon>Portuninae</taxon>
        <taxon>Scylla</taxon>
    </lineage>
</organism>
<feature type="region of interest" description="Disordered" evidence="1">
    <location>
        <begin position="1"/>
        <end position="27"/>
    </location>
</feature>
<sequence>MALVSSARQGVIPPRPGSGGGGGGERAGRYWRVKAAANSQQACSNHSEKSPKKTCAQCGIHSALLSHSKDSKRRRCMYESENYWRKAKQKFKVIDPGCSRALNETRKFVMPLLRNDGAVLPSNKDNLQCTASQTAQLCHRQTTRPQGRRISGMAATYYTSGLLHIEI</sequence>
<gene>
    <name evidence="2" type="ORF">O3P69_014784</name>
</gene>
<comment type="caution">
    <text evidence="2">The sequence shown here is derived from an EMBL/GenBank/DDBJ whole genome shotgun (WGS) entry which is preliminary data.</text>
</comment>
<accession>A0AAW0TZ70</accession>
<keyword evidence="3" id="KW-1185">Reference proteome</keyword>
<dbReference type="EMBL" id="JARAKH010000022">
    <property type="protein sequence ID" value="KAK8392604.1"/>
    <property type="molecule type" value="Genomic_DNA"/>
</dbReference>
<evidence type="ECO:0000313" key="3">
    <source>
        <dbReference type="Proteomes" id="UP001487740"/>
    </source>
</evidence>
<protein>
    <submittedName>
        <fullName evidence="2">Uncharacterized protein</fullName>
    </submittedName>
</protein>
<reference evidence="2 3" key="1">
    <citation type="submission" date="2023-03" db="EMBL/GenBank/DDBJ databases">
        <title>High-quality genome of Scylla paramamosain provides insights in environmental adaptation.</title>
        <authorList>
            <person name="Zhang L."/>
        </authorList>
    </citation>
    <scope>NUCLEOTIDE SEQUENCE [LARGE SCALE GENOMIC DNA]</scope>
    <source>
        <strain evidence="2">LZ_2023a</strain>
        <tissue evidence="2">Muscle</tissue>
    </source>
</reference>
<evidence type="ECO:0000313" key="2">
    <source>
        <dbReference type="EMBL" id="KAK8392604.1"/>
    </source>
</evidence>
<dbReference type="AlphaFoldDB" id="A0AAW0TZ70"/>
<proteinExistence type="predicted"/>
<name>A0AAW0TZ70_SCYPA</name>